<dbReference type="AlphaFoldDB" id="A0AA41MMG5"/>
<evidence type="ECO:0000313" key="1">
    <source>
        <dbReference type="EMBL" id="MBZ3874642.1"/>
    </source>
</evidence>
<gene>
    <name evidence="1" type="ORF">SUZIE_128960</name>
</gene>
<protein>
    <submittedName>
        <fullName evidence="1">Receptor-transporting protein 2</fullName>
    </submittedName>
</protein>
<dbReference type="EMBL" id="JAATJV010233500">
    <property type="protein sequence ID" value="MBZ3874642.1"/>
    <property type="molecule type" value="Genomic_DNA"/>
</dbReference>
<keyword evidence="1" id="KW-0675">Receptor</keyword>
<evidence type="ECO:0000313" key="2">
    <source>
        <dbReference type="Proteomes" id="UP001166674"/>
    </source>
</evidence>
<keyword evidence="2" id="KW-1185">Reference proteome</keyword>
<reference evidence="1" key="1">
    <citation type="submission" date="2020-03" db="EMBL/GenBank/DDBJ databases">
        <title>Studies in the Genomics of Life Span.</title>
        <authorList>
            <person name="Glass D."/>
        </authorList>
    </citation>
    <scope>NUCLEOTIDE SEQUENCE</scope>
    <source>
        <strain evidence="1">SUZIE</strain>
        <tissue evidence="1">Muscle</tissue>
    </source>
</reference>
<dbReference type="Proteomes" id="UP001166674">
    <property type="component" value="Unassembled WGS sequence"/>
</dbReference>
<accession>A0AA41MMG5</accession>
<organism evidence="1 2">
    <name type="scientific">Sciurus carolinensis</name>
    <name type="common">Eastern gray squirrel</name>
    <dbReference type="NCBI Taxonomy" id="30640"/>
    <lineage>
        <taxon>Eukaryota</taxon>
        <taxon>Metazoa</taxon>
        <taxon>Chordata</taxon>
        <taxon>Craniata</taxon>
        <taxon>Vertebrata</taxon>
        <taxon>Euteleostomi</taxon>
        <taxon>Mammalia</taxon>
        <taxon>Eutheria</taxon>
        <taxon>Euarchontoglires</taxon>
        <taxon>Glires</taxon>
        <taxon>Rodentia</taxon>
        <taxon>Sciuromorpha</taxon>
        <taxon>Sciuridae</taxon>
        <taxon>Sciurinae</taxon>
        <taxon>Sciurini</taxon>
        <taxon>Sciurus</taxon>
    </lineage>
</organism>
<proteinExistence type="predicted"/>
<sequence length="95" mass="10925">MLEENIKDLVDNLITSLLKQCYDVASSPDSGPHRSEFCEAFQEGIMHWKPSEKLLEEEVTYILSETSKPRAQAAFCYNFSLPWRLLWGSLCLLIV</sequence>
<name>A0AA41MMG5_SCICA</name>
<comment type="caution">
    <text evidence="1">The sequence shown here is derived from an EMBL/GenBank/DDBJ whole genome shotgun (WGS) entry which is preliminary data.</text>
</comment>